<evidence type="ECO:0000256" key="11">
    <source>
        <dbReference type="SAM" id="Phobius"/>
    </source>
</evidence>
<accession>A0A6I2GF02</accession>
<keyword evidence="6" id="KW-1003">Cell membrane</keyword>
<comment type="caution">
    <text evidence="14">The sequence shown here is derived from an EMBL/GenBank/DDBJ whole genome shotgun (WGS) entry which is preliminary data.</text>
</comment>
<reference evidence="15 16" key="1">
    <citation type="submission" date="2019-11" db="EMBL/GenBank/DDBJ databases">
        <title>Characterisation of Fundicoccus ignavus gen. nov. sp. nov., a novel genus of the family Aerococcaceae isolated from bulk tank milk.</title>
        <authorList>
            <person name="Siebert A."/>
            <person name="Huptas C."/>
            <person name="Wenning M."/>
            <person name="Scherer S."/>
            <person name="Doll E.V."/>
        </authorList>
    </citation>
    <scope>NUCLEOTIDE SEQUENCE [LARGE SCALE GENOMIC DNA]</scope>
    <source>
        <strain evidence="13 16">DSM 109653</strain>
        <strain evidence="14 15">WS4759</strain>
    </source>
</reference>
<gene>
    <name evidence="14" type="ORF">GIY09_00755</name>
    <name evidence="13" type="ORF">GIY11_11800</name>
</gene>
<evidence type="ECO:0000313" key="15">
    <source>
        <dbReference type="Proteomes" id="UP000430975"/>
    </source>
</evidence>
<evidence type="ECO:0000256" key="2">
    <source>
        <dbReference type="ARBA" id="ARBA00008697"/>
    </source>
</evidence>
<evidence type="ECO:0000313" key="16">
    <source>
        <dbReference type="Proteomes" id="UP000469870"/>
    </source>
</evidence>
<keyword evidence="8 11" id="KW-1133">Transmembrane helix</keyword>
<evidence type="ECO:0000313" key="13">
    <source>
        <dbReference type="EMBL" id="MRI82693.1"/>
    </source>
</evidence>
<name>A0A6I2GF02_9LACT</name>
<evidence type="ECO:0000256" key="10">
    <source>
        <dbReference type="ARBA" id="ARBA00024973"/>
    </source>
</evidence>
<sequence length="376" mass="41510">MCRRRGESMNLAWKEIQKSKGRYGVIVLVLMATMYLVFFTMSLSLGLRHQAGSKLMSAPMETYILSQGSNGNIARSTMSSDYGEKILSALGDPEAFILGVRLSSVENLTRETEADVVDITYFSIPPGETAMNPTLVEGRFPEGPNEVLASEHIVNDGIQLGDDLQDDRVNTRFKVVGLTKKETHSYNPIIYTLPEKYIDTSFWGQVTGYAEVQAVVTELSPEEINDEVRALNVDIHHKDTIIQNLPGLLAQTASFILLIIAMYIISATIIGMFFYIINMDKREEFGLLKAFGASDKMLTKMVIRQVLMVAVISVVLSVTLILLTSVLLPSIVPFYFVPEYILGGSIAFVLIALLGSLASLRTIRNVDPAEIMGGTH</sequence>
<feature type="domain" description="ABC3 transporter permease C-terminal" evidence="12">
    <location>
        <begin position="257"/>
        <end position="368"/>
    </location>
</feature>
<dbReference type="Proteomes" id="UP000430975">
    <property type="component" value="Unassembled WGS sequence"/>
</dbReference>
<dbReference type="InterPro" id="IPR003838">
    <property type="entry name" value="ABC3_permease_C"/>
</dbReference>
<dbReference type="PANTHER" id="PTHR43738:SF1">
    <property type="entry name" value="HEMIN TRANSPORT SYSTEM PERMEASE PROTEIN HRTB-RELATED"/>
    <property type="match status" value="1"/>
</dbReference>
<evidence type="ECO:0000313" key="14">
    <source>
        <dbReference type="EMBL" id="MRI84432.1"/>
    </source>
</evidence>
<dbReference type="EMBL" id="WJQS01000001">
    <property type="protein sequence ID" value="MRI84432.1"/>
    <property type="molecule type" value="Genomic_DNA"/>
</dbReference>
<keyword evidence="7 11" id="KW-0812">Transmembrane</keyword>
<evidence type="ECO:0000256" key="5">
    <source>
        <dbReference type="ARBA" id="ARBA00022448"/>
    </source>
</evidence>
<evidence type="ECO:0000256" key="8">
    <source>
        <dbReference type="ARBA" id="ARBA00022989"/>
    </source>
</evidence>
<evidence type="ECO:0000256" key="6">
    <source>
        <dbReference type="ARBA" id="ARBA00022475"/>
    </source>
</evidence>
<dbReference type="RefSeq" id="WP_153862750.1">
    <property type="nucleotide sequence ID" value="NZ_WJQR01000017.1"/>
</dbReference>
<evidence type="ECO:0000256" key="4">
    <source>
        <dbReference type="ARBA" id="ARBA00016962"/>
    </source>
</evidence>
<evidence type="ECO:0000256" key="9">
    <source>
        <dbReference type="ARBA" id="ARBA00023136"/>
    </source>
</evidence>
<dbReference type="Pfam" id="PF02687">
    <property type="entry name" value="FtsX"/>
    <property type="match status" value="1"/>
</dbReference>
<dbReference type="GO" id="GO:0005886">
    <property type="term" value="C:plasma membrane"/>
    <property type="evidence" value="ECO:0007669"/>
    <property type="project" value="UniProtKB-SubCell"/>
</dbReference>
<keyword evidence="15" id="KW-1185">Reference proteome</keyword>
<evidence type="ECO:0000256" key="1">
    <source>
        <dbReference type="ARBA" id="ARBA00004651"/>
    </source>
</evidence>
<keyword evidence="9 11" id="KW-0472">Membrane</keyword>
<dbReference type="PANTHER" id="PTHR43738">
    <property type="entry name" value="ABC TRANSPORTER, MEMBRANE PROTEIN"/>
    <property type="match status" value="1"/>
</dbReference>
<comment type="subunit">
    <text evidence="3">The complex is composed of two ATP-binding proteins (HrtA), two transmembrane proteins (HrtB) and a solute-binding protein.</text>
</comment>
<feature type="transmembrane region" description="Helical" evidence="11">
    <location>
        <begin position="255"/>
        <end position="277"/>
    </location>
</feature>
<dbReference type="Proteomes" id="UP000469870">
    <property type="component" value="Unassembled WGS sequence"/>
</dbReference>
<proteinExistence type="inferred from homology"/>
<dbReference type="InterPro" id="IPR051125">
    <property type="entry name" value="ABC-4/HrtB_transporter"/>
</dbReference>
<dbReference type="AlphaFoldDB" id="A0A6I2GF02"/>
<comment type="subcellular location">
    <subcellularLocation>
        <location evidence="1">Cell membrane</location>
        <topology evidence="1">Multi-pass membrane protein</topology>
    </subcellularLocation>
</comment>
<feature type="transmembrane region" description="Helical" evidence="11">
    <location>
        <begin position="21"/>
        <end position="47"/>
    </location>
</feature>
<comment type="similarity">
    <text evidence="2">Belongs to the ABC-4 integral membrane protein family. HrtB subfamily.</text>
</comment>
<evidence type="ECO:0000256" key="3">
    <source>
        <dbReference type="ARBA" id="ARBA00011131"/>
    </source>
</evidence>
<evidence type="ECO:0000259" key="12">
    <source>
        <dbReference type="Pfam" id="PF02687"/>
    </source>
</evidence>
<feature type="transmembrane region" description="Helical" evidence="11">
    <location>
        <begin position="306"/>
        <end position="328"/>
    </location>
</feature>
<feature type="transmembrane region" description="Helical" evidence="11">
    <location>
        <begin position="340"/>
        <end position="360"/>
    </location>
</feature>
<organism evidence="14 15">
    <name type="scientific">Fundicoccus ignavus</name>
    <dbReference type="NCBI Taxonomy" id="2664442"/>
    <lineage>
        <taxon>Bacteria</taxon>
        <taxon>Bacillati</taxon>
        <taxon>Bacillota</taxon>
        <taxon>Bacilli</taxon>
        <taxon>Lactobacillales</taxon>
        <taxon>Aerococcaceae</taxon>
        <taxon>Fundicoccus</taxon>
    </lineage>
</organism>
<protein>
    <recommendedName>
        <fullName evidence="4">Putative hemin transport system permease protein HrtB</fullName>
    </recommendedName>
</protein>
<dbReference type="EMBL" id="WJQR01000017">
    <property type="protein sequence ID" value="MRI82693.1"/>
    <property type="molecule type" value="Genomic_DNA"/>
</dbReference>
<comment type="function">
    <text evidence="10">Part of the ABC transporter complex hrt involved in hemin import. Responsible for the translocation of the substrate across the membrane.</text>
</comment>
<evidence type="ECO:0000256" key="7">
    <source>
        <dbReference type="ARBA" id="ARBA00022692"/>
    </source>
</evidence>
<keyword evidence="5" id="KW-0813">Transport</keyword>